<gene>
    <name evidence="2" type="ORF">HQN59_10090</name>
</gene>
<dbReference type="InterPro" id="IPR009218">
    <property type="entry name" value="HD_phosphohydro"/>
</dbReference>
<reference evidence="2 3" key="1">
    <citation type="submission" date="2020-06" db="EMBL/GenBank/DDBJ databases">
        <title>Schlegella sp. ID0723 isolated from air conditioner.</title>
        <authorList>
            <person name="Kim D.Y."/>
            <person name="Kim D.-U."/>
        </authorList>
    </citation>
    <scope>NUCLEOTIDE SEQUENCE [LARGE SCALE GENOMIC DNA]</scope>
    <source>
        <strain evidence="2 3">ID0723</strain>
    </source>
</reference>
<comment type="caution">
    <text evidence="2">The sequence shown here is derived from an EMBL/GenBank/DDBJ whole genome shotgun (WGS) entry which is preliminary data.</text>
</comment>
<proteinExistence type="predicted"/>
<dbReference type="AlphaFoldDB" id="A0A7Y6NN34"/>
<evidence type="ECO:0000256" key="1">
    <source>
        <dbReference type="SAM" id="MobiDB-lite"/>
    </source>
</evidence>
<evidence type="ECO:0000313" key="3">
    <source>
        <dbReference type="Proteomes" id="UP000529637"/>
    </source>
</evidence>
<dbReference type="PANTHER" id="PTHR21174">
    <property type="match status" value="1"/>
</dbReference>
<dbReference type="RefSeq" id="WP_176068781.1">
    <property type="nucleotide sequence ID" value="NZ_JABWMJ010000004.1"/>
</dbReference>
<accession>A0A7Y6NN34</accession>
<dbReference type="EMBL" id="JABWMJ010000004">
    <property type="protein sequence ID" value="NUZ06112.1"/>
    <property type="molecule type" value="Genomic_DNA"/>
</dbReference>
<dbReference type="PANTHER" id="PTHR21174:SF0">
    <property type="entry name" value="HD PHOSPHOHYDROLASE FAMILY PROTEIN-RELATED"/>
    <property type="match status" value="1"/>
</dbReference>
<dbReference type="PIRSF" id="PIRSF035170">
    <property type="entry name" value="HD_phosphohydro"/>
    <property type="match status" value="1"/>
</dbReference>
<name>A0A7Y6NN34_9BURK</name>
<sequence>MTHHAPVPLRRTARPSLATRGLDERPGAQAWVMPLLSDAEAEASWETIWGMSGQQPPVAIKADLLDAWAQPHRHCHGMRHLRECLSLWSAWVEHCQRADEVGLALWFSGAVCSPRSGDNASRNATWAARALAATPTSFERTQRIHDLVLAAGGSRQVLHPDADLIADIALAHLGSPAQRFAARELELRRERPWLGRAAYRLQRVAVLQHLLAEPRIFRTDVAWSLLERQARANLAMACERLAA</sequence>
<organism evidence="2 3">
    <name type="scientific">Piscinibacter koreensis</name>
    <dbReference type="NCBI Taxonomy" id="2742824"/>
    <lineage>
        <taxon>Bacteria</taxon>
        <taxon>Pseudomonadati</taxon>
        <taxon>Pseudomonadota</taxon>
        <taxon>Betaproteobacteria</taxon>
        <taxon>Burkholderiales</taxon>
        <taxon>Sphaerotilaceae</taxon>
        <taxon>Piscinibacter</taxon>
    </lineage>
</organism>
<protein>
    <submittedName>
        <fullName evidence="2">Uncharacterized protein</fullName>
    </submittedName>
</protein>
<feature type="region of interest" description="Disordered" evidence="1">
    <location>
        <begin position="1"/>
        <end position="20"/>
    </location>
</feature>
<evidence type="ECO:0000313" key="2">
    <source>
        <dbReference type="EMBL" id="NUZ06112.1"/>
    </source>
</evidence>
<keyword evidence="3" id="KW-1185">Reference proteome</keyword>
<dbReference type="SUPFAM" id="SSF109604">
    <property type="entry name" value="HD-domain/PDEase-like"/>
    <property type="match status" value="1"/>
</dbReference>
<dbReference type="Proteomes" id="UP000529637">
    <property type="component" value="Unassembled WGS sequence"/>
</dbReference>